<evidence type="ECO:0000256" key="2">
    <source>
        <dbReference type="ARBA" id="ARBA00023043"/>
    </source>
</evidence>
<proteinExistence type="predicted"/>
<dbReference type="EMBL" id="FMYF01000009">
    <property type="protein sequence ID" value="SDB92720.1"/>
    <property type="molecule type" value="Genomic_DNA"/>
</dbReference>
<keyword evidence="1" id="KW-0677">Repeat</keyword>
<organism evidence="4 5">
    <name type="scientific">Raineyella antarctica</name>
    <dbReference type="NCBI Taxonomy" id="1577474"/>
    <lineage>
        <taxon>Bacteria</taxon>
        <taxon>Bacillati</taxon>
        <taxon>Actinomycetota</taxon>
        <taxon>Actinomycetes</taxon>
        <taxon>Propionibacteriales</taxon>
        <taxon>Propionibacteriaceae</taxon>
        <taxon>Raineyella</taxon>
    </lineage>
</organism>
<evidence type="ECO:0000256" key="3">
    <source>
        <dbReference type="PROSITE-ProRule" id="PRU00023"/>
    </source>
</evidence>
<dbReference type="InterPro" id="IPR036770">
    <property type="entry name" value="Ankyrin_rpt-contain_sf"/>
</dbReference>
<keyword evidence="5" id="KW-1185">Reference proteome</keyword>
<feature type="repeat" description="ANK" evidence="3">
    <location>
        <begin position="60"/>
        <end position="92"/>
    </location>
</feature>
<dbReference type="AlphaFoldDB" id="A0A1G6HEN3"/>
<protein>
    <submittedName>
        <fullName evidence="4">Uncharacterized protein</fullName>
    </submittedName>
</protein>
<dbReference type="SMART" id="SM00248">
    <property type="entry name" value="ANK"/>
    <property type="match status" value="2"/>
</dbReference>
<dbReference type="InterPro" id="IPR002110">
    <property type="entry name" value="Ankyrin_rpt"/>
</dbReference>
<sequence length="108" mass="11394">MAIEGRTGDLAAELNAGASADTVDRRQSSLLMHASAHGNLSTVELLLQHGASVHYVDPQRGRTALGAALYRGQATIVERLLRAGADPQAGQPSARDLAVQWKKADLLP</sequence>
<gene>
    <name evidence="4" type="ORF">GA0111570_10963</name>
</gene>
<dbReference type="Pfam" id="PF12796">
    <property type="entry name" value="Ank_2"/>
    <property type="match status" value="1"/>
</dbReference>
<dbReference type="Gene3D" id="1.25.40.20">
    <property type="entry name" value="Ankyrin repeat-containing domain"/>
    <property type="match status" value="1"/>
</dbReference>
<dbReference type="PROSITE" id="PS50297">
    <property type="entry name" value="ANK_REP_REGION"/>
    <property type="match status" value="2"/>
</dbReference>
<accession>A0A1G6HEN3</accession>
<dbReference type="SUPFAM" id="SSF48403">
    <property type="entry name" value="Ankyrin repeat"/>
    <property type="match status" value="1"/>
</dbReference>
<evidence type="ECO:0000313" key="5">
    <source>
        <dbReference type="Proteomes" id="UP000199086"/>
    </source>
</evidence>
<feature type="repeat" description="ANK" evidence="3">
    <location>
        <begin position="26"/>
        <end position="58"/>
    </location>
</feature>
<evidence type="ECO:0000256" key="1">
    <source>
        <dbReference type="ARBA" id="ARBA00022737"/>
    </source>
</evidence>
<evidence type="ECO:0000313" key="4">
    <source>
        <dbReference type="EMBL" id="SDB92720.1"/>
    </source>
</evidence>
<name>A0A1G6HEN3_9ACTN</name>
<dbReference type="Proteomes" id="UP000199086">
    <property type="component" value="Unassembled WGS sequence"/>
</dbReference>
<keyword evidence="2 3" id="KW-0040">ANK repeat</keyword>
<dbReference type="STRING" id="1577474.GA0111570_10963"/>
<dbReference type="PANTHER" id="PTHR24171:SF10">
    <property type="entry name" value="ANKYRIN REPEAT DOMAIN-CONTAINING PROTEIN 29-LIKE"/>
    <property type="match status" value="1"/>
</dbReference>
<reference evidence="4 5" key="1">
    <citation type="submission" date="2016-06" db="EMBL/GenBank/DDBJ databases">
        <authorList>
            <person name="Olsen C.W."/>
            <person name="Carey S."/>
            <person name="Hinshaw L."/>
            <person name="Karasin A.I."/>
        </authorList>
    </citation>
    <scope>NUCLEOTIDE SEQUENCE [LARGE SCALE GENOMIC DNA]</scope>
    <source>
        <strain evidence="4 5">LZ-22</strain>
    </source>
</reference>
<dbReference type="PROSITE" id="PS50088">
    <property type="entry name" value="ANK_REPEAT"/>
    <property type="match status" value="2"/>
</dbReference>
<dbReference type="PANTHER" id="PTHR24171">
    <property type="entry name" value="ANKYRIN REPEAT DOMAIN-CONTAINING PROTEIN 39-RELATED"/>
    <property type="match status" value="1"/>
</dbReference>